<reference evidence="2" key="1">
    <citation type="submission" date="2019-03" db="EMBL/GenBank/DDBJ databases">
        <title>WGS assembly of Setaria viridis.</title>
        <authorList>
            <person name="Huang P."/>
            <person name="Jenkins J."/>
            <person name="Grimwood J."/>
            <person name="Barry K."/>
            <person name="Healey A."/>
            <person name="Mamidi S."/>
            <person name="Sreedasyam A."/>
            <person name="Shu S."/>
            <person name="Feldman M."/>
            <person name="Wu J."/>
            <person name="Yu Y."/>
            <person name="Chen C."/>
            <person name="Johnson J."/>
            <person name="Rokhsar D."/>
            <person name="Baxter I."/>
            <person name="Schmutz J."/>
            <person name="Brutnell T."/>
            <person name="Kellogg E."/>
        </authorList>
    </citation>
    <scope>NUCLEOTIDE SEQUENCE [LARGE SCALE GENOMIC DNA]</scope>
</reference>
<proteinExistence type="predicted"/>
<organism evidence="2 3">
    <name type="scientific">Setaria viridis</name>
    <name type="common">Green bristlegrass</name>
    <name type="synonym">Setaria italica subsp. viridis</name>
    <dbReference type="NCBI Taxonomy" id="4556"/>
    <lineage>
        <taxon>Eukaryota</taxon>
        <taxon>Viridiplantae</taxon>
        <taxon>Streptophyta</taxon>
        <taxon>Embryophyta</taxon>
        <taxon>Tracheophyta</taxon>
        <taxon>Spermatophyta</taxon>
        <taxon>Magnoliopsida</taxon>
        <taxon>Liliopsida</taxon>
        <taxon>Poales</taxon>
        <taxon>Poaceae</taxon>
        <taxon>PACMAD clade</taxon>
        <taxon>Panicoideae</taxon>
        <taxon>Panicodae</taxon>
        <taxon>Paniceae</taxon>
        <taxon>Cenchrinae</taxon>
        <taxon>Setaria</taxon>
    </lineage>
</organism>
<feature type="region of interest" description="Disordered" evidence="1">
    <location>
        <begin position="48"/>
        <end position="85"/>
    </location>
</feature>
<evidence type="ECO:0000256" key="1">
    <source>
        <dbReference type="SAM" id="MobiDB-lite"/>
    </source>
</evidence>
<evidence type="ECO:0000313" key="3">
    <source>
        <dbReference type="Proteomes" id="UP000298652"/>
    </source>
</evidence>
<evidence type="ECO:0000313" key="2">
    <source>
        <dbReference type="EMBL" id="TKV94689.1"/>
    </source>
</evidence>
<keyword evidence="3" id="KW-1185">Reference proteome</keyword>
<name>A0A4U6SZV3_SETVI</name>
<dbReference type="Proteomes" id="UP000298652">
    <property type="component" value="Chromosome 9"/>
</dbReference>
<feature type="compositionally biased region" description="Basic and acidic residues" evidence="1">
    <location>
        <begin position="11"/>
        <end position="20"/>
    </location>
</feature>
<dbReference type="EMBL" id="CM016560">
    <property type="protein sequence ID" value="TKV94689.1"/>
    <property type="molecule type" value="Genomic_DNA"/>
</dbReference>
<dbReference type="AlphaFoldDB" id="A0A4U6SZV3"/>
<protein>
    <submittedName>
        <fullName evidence="2">Uncharacterized protein</fullName>
    </submittedName>
</protein>
<sequence length="85" mass="9312">MGRGAGSAVEIAREESWRKTTTEVGAPAAVITGHRPLRAALGQLTTRTTHTTTHTACTHRARPMHTPQERLESLNPRCAENAQYH</sequence>
<accession>A0A4U6SZV3</accession>
<gene>
    <name evidence="2" type="ORF">SEVIR_9G311950v2</name>
</gene>
<feature type="region of interest" description="Disordered" evidence="1">
    <location>
        <begin position="1"/>
        <end position="20"/>
    </location>
</feature>
<dbReference type="Gramene" id="TKV94689">
    <property type="protein sequence ID" value="TKV94689"/>
    <property type="gene ID" value="SEVIR_9G311950v2"/>
</dbReference>